<feature type="binding site" evidence="7 8">
    <location>
        <position position="75"/>
    </location>
    <ligand>
        <name>S-adenosyl-L-methionine</name>
        <dbReference type="ChEBI" id="CHEBI:59789"/>
    </ligand>
</feature>
<dbReference type="SUPFAM" id="SSF53335">
    <property type="entry name" value="S-adenosyl-L-methionine-dependent methyltransferases"/>
    <property type="match status" value="1"/>
</dbReference>
<dbReference type="InterPro" id="IPR011530">
    <property type="entry name" value="rRNA_adenine_dimethylase"/>
</dbReference>
<feature type="binding site" evidence="7 8">
    <location>
        <position position="27"/>
    </location>
    <ligand>
        <name>S-adenosyl-L-methionine</name>
        <dbReference type="ChEBI" id="CHEBI:59789"/>
    </ligand>
</feature>
<evidence type="ECO:0000256" key="5">
    <source>
        <dbReference type="ARBA" id="ARBA00022691"/>
    </source>
</evidence>
<dbReference type="Proteomes" id="UP000515909">
    <property type="component" value="Chromosome"/>
</dbReference>
<dbReference type="PANTHER" id="PTHR11727:SF7">
    <property type="entry name" value="DIMETHYLADENOSINE TRANSFERASE-RELATED"/>
    <property type="match status" value="1"/>
</dbReference>
<feature type="binding site" evidence="7 8">
    <location>
        <position position="29"/>
    </location>
    <ligand>
        <name>S-adenosyl-L-methionine</name>
        <dbReference type="ChEBI" id="CHEBI:59789"/>
    </ligand>
</feature>
<keyword evidence="3 7" id="KW-0489">Methyltransferase</keyword>
<dbReference type="SMART" id="SM00650">
    <property type="entry name" value="rADc"/>
    <property type="match status" value="1"/>
</dbReference>
<dbReference type="InterPro" id="IPR029063">
    <property type="entry name" value="SAM-dependent_MTases_sf"/>
</dbReference>
<keyword evidence="1 7" id="KW-0963">Cytoplasm</keyword>
<comment type="subcellular location">
    <subcellularLocation>
        <location evidence="7">Cytoplasm</location>
    </subcellularLocation>
</comment>
<dbReference type="Pfam" id="PF00398">
    <property type="entry name" value="RrnaAD"/>
    <property type="match status" value="1"/>
</dbReference>
<evidence type="ECO:0000256" key="7">
    <source>
        <dbReference type="HAMAP-Rule" id="MF_00607"/>
    </source>
</evidence>
<evidence type="ECO:0000313" key="10">
    <source>
        <dbReference type="EMBL" id="QNK41909.1"/>
    </source>
</evidence>
<dbReference type="PANTHER" id="PTHR11727">
    <property type="entry name" value="DIMETHYLADENOSINE TRANSFERASE"/>
    <property type="match status" value="1"/>
</dbReference>
<dbReference type="GO" id="GO:0005829">
    <property type="term" value="C:cytosol"/>
    <property type="evidence" value="ECO:0007669"/>
    <property type="project" value="TreeGrafter"/>
</dbReference>
<dbReference type="Gene3D" id="3.40.50.150">
    <property type="entry name" value="Vaccinia Virus protein VP39"/>
    <property type="match status" value="1"/>
</dbReference>
<dbReference type="NCBIfam" id="TIGR00755">
    <property type="entry name" value="ksgA"/>
    <property type="match status" value="1"/>
</dbReference>
<protein>
    <recommendedName>
        <fullName evidence="7">Ribosomal RNA small subunit methyltransferase A</fullName>
        <ecNumber evidence="7">2.1.1.182</ecNumber>
    </recommendedName>
    <alternativeName>
        <fullName evidence="7">16S rRNA (adenine(1518)-N(6)/adenine(1519)-N(6))-dimethyltransferase</fullName>
    </alternativeName>
    <alternativeName>
        <fullName evidence="7">16S rRNA dimethyladenosine transferase</fullName>
    </alternativeName>
    <alternativeName>
        <fullName evidence="7">16S rRNA dimethylase</fullName>
    </alternativeName>
    <alternativeName>
        <fullName evidence="7">S-adenosylmethionine-6-N', N'-adenosyl(rRNA) dimethyltransferase</fullName>
    </alternativeName>
</protein>
<dbReference type="AlphaFoldDB" id="A0A7G8TE68"/>
<comment type="catalytic activity">
    <reaction evidence="7">
        <text>adenosine(1518)/adenosine(1519) in 16S rRNA + 4 S-adenosyl-L-methionine = N(6)-dimethyladenosine(1518)/N(6)-dimethyladenosine(1519) in 16S rRNA + 4 S-adenosyl-L-homocysteine + 4 H(+)</text>
        <dbReference type="Rhea" id="RHEA:19609"/>
        <dbReference type="Rhea" id="RHEA-COMP:10232"/>
        <dbReference type="Rhea" id="RHEA-COMP:10233"/>
        <dbReference type="ChEBI" id="CHEBI:15378"/>
        <dbReference type="ChEBI" id="CHEBI:57856"/>
        <dbReference type="ChEBI" id="CHEBI:59789"/>
        <dbReference type="ChEBI" id="CHEBI:74411"/>
        <dbReference type="ChEBI" id="CHEBI:74493"/>
        <dbReference type="EC" id="2.1.1.182"/>
    </reaction>
</comment>
<evidence type="ECO:0000256" key="6">
    <source>
        <dbReference type="ARBA" id="ARBA00022884"/>
    </source>
</evidence>
<dbReference type="InterPro" id="IPR023165">
    <property type="entry name" value="rRNA_Ade_diMease-like_C"/>
</dbReference>
<evidence type="ECO:0000259" key="9">
    <source>
        <dbReference type="SMART" id="SM00650"/>
    </source>
</evidence>
<sequence length="285" mass="30984">MELTDLSTIQAVLKRHGFRFSKSLGQNFLIDPAVCPRMARECGADETTGVLEVGPGFGVLTRELSARAGRVVAVELDKGLLPVLGETLGSCRNVEIVQGDVLKLDLAELLKEKFGTMKISVCANLPYYITSPVLMRFLEERLPVSSLTVMVQKEAARRLCAPPGSRDCGAVSAAVSYYAKPQILFEVPRTSFYPRPNVDSAVIRLDVLGGPAVRVLSEKGFFALVRAAFGKRRKTILNSVSSGLGLEKEQVLRVLQDVGIPPATRAERLTLPQLADFANGLEELK</sequence>
<keyword evidence="6 7" id="KW-0694">RNA-binding</keyword>
<dbReference type="GO" id="GO:0003723">
    <property type="term" value="F:RNA binding"/>
    <property type="evidence" value="ECO:0007669"/>
    <property type="project" value="UniProtKB-UniRule"/>
</dbReference>
<dbReference type="CDD" id="cd02440">
    <property type="entry name" value="AdoMet_MTases"/>
    <property type="match status" value="1"/>
</dbReference>
<dbReference type="Gene3D" id="1.10.8.100">
    <property type="entry name" value="Ribosomal RNA adenine dimethylase-like, domain 2"/>
    <property type="match status" value="1"/>
</dbReference>
<feature type="binding site" evidence="7 8">
    <location>
        <position position="124"/>
    </location>
    <ligand>
        <name>S-adenosyl-L-methionine</name>
        <dbReference type="ChEBI" id="CHEBI:59789"/>
    </ligand>
</feature>
<organism evidence="10 11">
    <name type="scientific">Caproicibacter fermentans</name>
    <dbReference type="NCBI Taxonomy" id="2576756"/>
    <lineage>
        <taxon>Bacteria</taxon>
        <taxon>Bacillati</taxon>
        <taxon>Bacillota</taxon>
        <taxon>Clostridia</taxon>
        <taxon>Eubacteriales</taxon>
        <taxon>Acutalibacteraceae</taxon>
        <taxon>Caproicibacter</taxon>
    </lineage>
</organism>
<keyword evidence="5 7" id="KW-0949">S-adenosyl-L-methionine</keyword>
<proteinExistence type="inferred from homology"/>
<reference evidence="10 11" key="1">
    <citation type="submission" date="2020-08" db="EMBL/GenBank/DDBJ databases">
        <title>The isolate Caproiciproducens sp. 7D4C2 produces n-caproate at mildly acidic conditions from hexoses: genome and rBOX comparison with related strains and chain-elongating bacteria.</title>
        <authorList>
            <person name="Esquivel-Elizondo S."/>
            <person name="Bagci C."/>
            <person name="Temovska M."/>
            <person name="Jeon B.S."/>
            <person name="Bessarab I."/>
            <person name="Williams R.B.H."/>
            <person name="Huson D.H."/>
            <person name="Angenent L.T."/>
        </authorList>
    </citation>
    <scope>NUCLEOTIDE SEQUENCE [LARGE SCALE GENOMIC DNA]</scope>
    <source>
        <strain evidence="10 11">7D4C2</strain>
    </source>
</reference>
<feature type="domain" description="Ribosomal RNA adenine methylase transferase N-terminal" evidence="9">
    <location>
        <begin position="34"/>
        <end position="209"/>
    </location>
</feature>
<accession>A0A7G8TE68</accession>
<evidence type="ECO:0000256" key="3">
    <source>
        <dbReference type="ARBA" id="ARBA00022603"/>
    </source>
</evidence>
<dbReference type="EMBL" id="CP060286">
    <property type="protein sequence ID" value="QNK41909.1"/>
    <property type="molecule type" value="Genomic_DNA"/>
</dbReference>
<feature type="binding site" evidence="7 8">
    <location>
        <position position="54"/>
    </location>
    <ligand>
        <name>S-adenosyl-L-methionine</name>
        <dbReference type="ChEBI" id="CHEBI:59789"/>
    </ligand>
</feature>
<evidence type="ECO:0000256" key="4">
    <source>
        <dbReference type="ARBA" id="ARBA00022679"/>
    </source>
</evidence>
<evidence type="ECO:0000313" key="11">
    <source>
        <dbReference type="Proteomes" id="UP000515909"/>
    </source>
</evidence>
<dbReference type="PROSITE" id="PS01131">
    <property type="entry name" value="RRNA_A_DIMETH"/>
    <property type="match status" value="1"/>
</dbReference>
<dbReference type="InterPro" id="IPR020598">
    <property type="entry name" value="rRNA_Ade_methylase_Trfase_N"/>
</dbReference>
<dbReference type="EC" id="2.1.1.182" evidence="7"/>
<evidence type="ECO:0000256" key="8">
    <source>
        <dbReference type="PROSITE-ProRule" id="PRU01026"/>
    </source>
</evidence>
<dbReference type="GO" id="GO:0052908">
    <property type="term" value="F:16S rRNA (adenine(1518)-N(6)/adenine(1519)-N(6))-dimethyltransferase activity"/>
    <property type="evidence" value="ECO:0007669"/>
    <property type="project" value="UniProtKB-EC"/>
</dbReference>
<dbReference type="PROSITE" id="PS51689">
    <property type="entry name" value="SAM_RNA_A_N6_MT"/>
    <property type="match status" value="1"/>
</dbReference>
<evidence type="ECO:0000256" key="2">
    <source>
        <dbReference type="ARBA" id="ARBA00022552"/>
    </source>
</evidence>
<evidence type="ECO:0000256" key="1">
    <source>
        <dbReference type="ARBA" id="ARBA00022490"/>
    </source>
</evidence>
<comment type="function">
    <text evidence="7">Specifically dimethylates two adjacent adenosines (A1518 and A1519) in the loop of a conserved hairpin near the 3'-end of 16S rRNA in the 30S particle. May play a critical role in biogenesis of 30S subunits.</text>
</comment>
<dbReference type="RefSeq" id="WP_187037243.1">
    <property type="nucleotide sequence ID" value="NZ_CP060286.1"/>
</dbReference>
<keyword evidence="2 7" id="KW-0698">rRNA processing</keyword>
<dbReference type="KEGG" id="cfem:HCR03_06655"/>
<comment type="similarity">
    <text evidence="7">Belongs to the class I-like SAM-binding methyltransferase superfamily. rRNA adenine N(6)-methyltransferase family. RsmA subfamily.</text>
</comment>
<dbReference type="HAMAP" id="MF_00607">
    <property type="entry name" value="16SrRNA_methyltr_A"/>
    <property type="match status" value="1"/>
</dbReference>
<dbReference type="FunFam" id="3.40.50.150:FF:000023">
    <property type="entry name" value="Ribosomal RNA small subunit methyltransferase A"/>
    <property type="match status" value="1"/>
</dbReference>
<feature type="binding site" evidence="7 8">
    <location>
        <position position="100"/>
    </location>
    <ligand>
        <name>S-adenosyl-L-methionine</name>
        <dbReference type="ChEBI" id="CHEBI:59789"/>
    </ligand>
</feature>
<dbReference type="InterPro" id="IPR020596">
    <property type="entry name" value="rRNA_Ade_Mease_Trfase_CS"/>
</dbReference>
<name>A0A7G8TE68_9FIRM</name>
<keyword evidence="4 7" id="KW-0808">Transferase</keyword>
<gene>
    <name evidence="7 10" type="primary">rsmA</name>
    <name evidence="7" type="synonym">ksgA</name>
    <name evidence="10" type="ORF">HCR03_06655</name>
</gene>
<dbReference type="InterPro" id="IPR001737">
    <property type="entry name" value="KsgA/Erm"/>
</dbReference>